<dbReference type="NCBIfam" id="NF003433">
    <property type="entry name" value="PRK04949.1"/>
    <property type="match status" value="1"/>
</dbReference>
<keyword evidence="8" id="KW-0764">Sulfate transport</keyword>
<keyword evidence="9 11" id="KW-0472">Membrane</keyword>
<evidence type="ECO:0000256" key="3">
    <source>
        <dbReference type="ARBA" id="ARBA00022475"/>
    </source>
</evidence>
<comment type="subcellular location">
    <subcellularLocation>
        <location evidence="1">Membrane</location>
        <topology evidence="1">Multi-pass membrane protein</topology>
    </subcellularLocation>
</comment>
<evidence type="ECO:0000256" key="8">
    <source>
        <dbReference type="ARBA" id="ARBA00023032"/>
    </source>
</evidence>
<feature type="transmembrane region" description="Helical" evidence="11">
    <location>
        <begin position="222"/>
        <end position="244"/>
    </location>
</feature>
<feature type="transmembrane region" description="Helical" evidence="11">
    <location>
        <begin position="20"/>
        <end position="37"/>
    </location>
</feature>
<keyword evidence="6 11" id="KW-0812">Transmembrane</keyword>
<dbReference type="Pfam" id="PF07264">
    <property type="entry name" value="EI24"/>
    <property type="match status" value="1"/>
</dbReference>
<dbReference type="InterPro" id="IPR050480">
    <property type="entry name" value="CysZ-like"/>
</dbReference>
<reference evidence="12" key="1">
    <citation type="journal article" date="2021" name="PeerJ">
        <title>Extensive microbial diversity within the chicken gut microbiome revealed by metagenomics and culture.</title>
        <authorList>
            <person name="Gilroy R."/>
            <person name="Ravi A."/>
            <person name="Getino M."/>
            <person name="Pursley I."/>
            <person name="Horton D.L."/>
            <person name="Alikhan N.F."/>
            <person name="Baker D."/>
            <person name="Gharbi K."/>
            <person name="Hall N."/>
            <person name="Watson M."/>
            <person name="Adriaenssens E.M."/>
            <person name="Foster-Nyarko E."/>
            <person name="Jarju S."/>
            <person name="Secka A."/>
            <person name="Antonio M."/>
            <person name="Oren A."/>
            <person name="Chaudhuri R.R."/>
            <person name="La Ragione R."/>
            <person name="Hildebrand F."/>
            <person name="Pallen M.J."/>
        </authorList>
    </citation>
    <scope>NUCLEOTIDE SEQUENCE</scope>
    <source>
        <strain evidence="12">378</strain>
    </source>
</reference>
<keyword evidence="7 11" id="KW-1133">Transmembrane helix</keyword>
<evidence type="ECO:0000256" key="7">
    <source>
        <dbReference type="ARBA" id="ARBA00022989"/>
    </source>
</evidence>
<keyword evidence="4" id="KW-0997">Cell inner membrane</keyword>
<evidence type="ECO:0000256" key="6">
    <source>
        <dbReference type="ARBA" id="ARBA00022692"/>
    </source>
</evidence>
<accession>A0A948WXE1</accession>
<dbReference type="PANTHER" id="PTHR37468:SF1">
    <property type="entry name" value="SULFATE TRANSPORTER CYSZ"/>
    <property type="match status" value="1"/>
</dbReference>
<name>A0A948WXE1_9GAMM</name>
<keyword evidence="2" id="KW-0813">Transport</keyword>
<dbReference type="AlphaFoldDB" id="A0A948WXE1"/>
<dbReference type="EMBL" id="JAHLFE010000044">
    <property type="protein sequence ID" value="MBU3843730.1"/>
    <property type="molecule type" value="Genomic_DNA"/>
</dbReference>
<evidence type="ECO:0000256" key="5">
    <source>
        <dbReference type="ARBA" id="ARBA00022605"/>
    </source>
</evidence>
<dbReference type="GO" id="GO:0019344">
    <property type="term" value="P:cysteine biosynthetic process"/>
    <property type="evidence" value="ECO:0007669"/>
    <property type="project" value="UniProtKB-KW"/>
</dbReference>
<reference evidence="12" key="2">
    <citation type="submission" date="2021-04" db="EMBL/GenBank/DDBJ databases">
        <authorList>
            <person name="Gilroy R."/>
        </authorList>
    </citation>
    <scope>NUCLEOTIDE SEQUENCE</scope>
    <source>
        <strain evidence="12">378</strain>
    </source>
</reference>
<sequence length="270" mass="30424">MFYPSLLALSMIKDSSNQEISIWNMVGYLGSGLQLALSKECRLYVVIPIIINFLVLAIGGYLVVQTISGFLQQYLDLLPEWLNFLSYVLWIFLALTMGFVFCYIFSTVATIIASPFYGMLAEKAEGVIRGAPFAAGSDDGFAAVIKDVPRVIKRELRKMAYYLPRVIVCLIISFIPVINVISPILWFLLAAWMMCIQYVDYPYDNHKISFDDMKKDLQNQRLASFVMGAVISLAMTVPILNLVIPPAAVCAGTKYYVEMQKRYTIDVALR</sequence>
<evidence type="ECO:0000256" key="9">
    <source>
        <dbReference type="ARBA" id="ARBA00023136"/>
    </source>
</evidence>
<evidence type="ECO:0000313" key="13">
    <source>
        <dbReference type="Proteomes" id="UP000733611"/>
    </source>
</evidence>
<evidence type="ECO:0000256" key="10">
    <source>
        <dbReference type="ARBA" id="ARBA00023192"/>
    </source>
</evidence>
<gene>
    <name evidence="12" type="primary">cysZ</name>
    <name evidence="12" type="ORF">H9847_02500</name>
</gene>
<proteinExistence type="predicted"/>
<evidence type="ECO:0000256" key="4">
    <source>
        <dbReference type="ARBA" id="ARBA00022519"/>
    </source>
</evidence>
<organism evidence="12 13">
    <name type="scientific">Candidatus Anaerobiospirillum pullicola</name>
    <dbReference type="NCBI Taxonomy" id="2838451"/>
    <lineage>
        <taxon>Bacteria</taxon>
        <taxon>Pseudomonadati</taxon>
        <taxon>Pseudomonadota</taxon>
        <taxon>Gammaproteobacteria</taxon>
        <taxon>Aeromonadales</taxon>
        <taxon>Succinivibrionaceae</taxon>
        <taxon>Anaerobiospirillum</taxon>
    </lineage>
</organism>
<dbReference type="Proteomes" id="UP000733611">
    <property type="component" value="Unassembled WGS sequence"/>
</dbReference>
<keyword evidence="10" id="KW-0198">Cysteine biosynthesis</keyword>
<feature type="transmembrane region" description="Helical" evidence="11">
    <location>
        <begin position="44"/>
        <end position="64"/>
    </location>
</feature>
<feature type="transmembrane region" description="Helical" evidence="11">
    <location>
        <begin position="159"/>
        <end position="178"/>
    </location>
</feature>
<evidence type="ECO:0000256" key="11">
    <source>
        <dbReference type="SAM" id="Phobius"/>
    </source>
</evidence>
<dbReference type="GO" id="GO:0005886">
    <property type="term" value="C:plasma membrane"/>
    <property type="evidence" value="ECO:0007669"/>
    <property type="project" value="TreeGrafter"/>
</dbReference>
<protein>
    <submittedName>
        <fullName evidence="12">Sulfate transporter CysZ</fullName>
    </submittedName>
</protein>
<evidence type="ECO:0000313" key="12">
    <source>
        <dbReference type="EMBL" id="MBU3843730.1"/>
    </source>
</evidence>
<evidence type="ECO:0000256" key="2">
    <source>
        <dbReference type="ARBA" id="ARBA00022448"/>
    </source>
</evidence>
<evidence type="ECO:0000256" key="1">
    <source>
        <dbReference type="ARBA" id="ARBA00004141"/>
    </source>
</evidence>
<dbReference type="GO" id="GO:0000103">
    <property type="term" value="P:sulfate assimilation"/>
    <property type="evidence" value="ECO:0007669"/>
    <property type="project" value="TreeGrafter"/>
</dbReference>
<feature type="transmembrane region" description="Helical" evidence="11">
    <location>
        <begin position="84"/>
        <end position="113"/>
    </location>
</feature>
<keyword evidence="5" id="KW-0028">Amino-acid biosynthesis</keyword>
<dbReference type="PANTHER" id="PTHR37468">
    <property type="entry name" value="SULFATE TRANSPORTER CYSZ"/>
    <property type="match status" value="1"/>
</dbReference>
<keyword evidence="3" id="KW-1003">Cell membrane</keyword>
<dbReference type="GO" id="GO:0009675">
    <property type="term" value="F:high-affinity sulfate:proton symporter activity"/>
    <property type="evidence" value="ECO:0007669"/>
    <property type="project" value="TreeGrafter"/>
</dbReference>
<dbReference type="InterPro" id="IPR059112">
    <property type="entry name" value="CysZ/EI24"/>
</dbReference>
<comment type="caution">
    <text evidence="12">The sequence shown here is derived from an EMBL/GenBank/DDBJ whole genome shotgun (WGS) entry which is preliminary data.</text>
</comment>